<keyword evidence="3" id="KW-0539">Nucleus</keyword>
<evidence type="ECO:0000256" key="4">
    <source>
        <dbReference type="ARBA" id="ARBA00023858"/>
    </source>
</evidence>
<evidence type="ECO:0000256" key="6">
    <source>
        <dbReference type="SAM" id="MobiDB-lite"/>
    </source>
</evidence>
<dbReference type="EMBL" id="JAHRIN010020365">
    <property type="protein sequence ID" value="MEQ2198713.1"/>
    <property type="molecule type" value="Genomic_DNA"/>
</dbReference>
<sequence length="241" mass="27620">MDFWLLFFLAAWRTPIKVTPEALVSLQLLQKQKISDSANQPSNKKARLEPIQSPNRKLPPESTPRVMFTGFEPMQVQQYTKRLHALGGEVAESSQKATHLLASKVTRTVKFLTAMSVVKYITTPEWLEESWRSQKFVDEQSYTLRDAEAEVLFSFSLEESLKRAHSAPLFKGKYFYLTPGICPSLSTMKAILESAGGKLLAKQPSYRKIMEHKQNKVQSICCFRYTLAHTHQKSAHMQLFY</sequence>
<keyword evidence="7" id="KW-0732">Signal</keyword>
<evidence type="ECO:0000256" key="3">
    <source>
        <dbReference type="ARBA" id="ARBA00023242"/>
    </source>
</evidence>
<dbReference type="Pfam" id="PF16589">
    <property type="entry name" value="BRCT_2"/>
    <property type="match status" value="1"/>
</dbReference>
<evidence type="ECO:0000256" key="1">
    <source>
        <dbReference type="ARBA" id="ARBA00004123"/>
    </source>
</evidence>
<evidence type="ECO:0000256" key="2">
    <source>
        <dbReference type="ARBA" id="ARBA00022763"/>
    </source>
</evidence>
<dbReference type="PANTHER" id="PTHR23196">
    <property type="entry name" value="PAX TRANSCRIPTION ACTIVATION DOMAIN INTERACTING PROTEIN"/>
    <property type="match status" value="1"/>
</dbReference>
<evidence type="ECO:0000313" key="9">
    <source>
        <dbReference type="EMBL" id="MEQ2198713.1"/>
    </source>
</evidence>
<comment type="caution">
    <text evidence="9">The sequence shown here is derived from an EMBL/GenBank/DDBJ whole genome shotgun (WGS) entry which is preliminary data.</text>
</comment>
<comment type="subcellular location">
    <subcellularLocation>
        <location evidence="1">Nucleus</location>
    </subcellularLocation>
</comment>
<feature type="chain" id="PRO_5046513788" description="PAX-interacting protein 1" evidence="7">
    <location>
        <begin position="19"/>
        <end position="241"/>
    </location>
</feature>
<dbReference type="Pfam" id="PF16770">
    <property type="entry name" value="RTT107_BRCT_5"/>
    <property type="match status" value="1"/>
</dbReference>
<accession>A0ABV0QT35</accession>
<dbReference type="Proteomes" id="UP001434883">
    <property type="component" value="Unassembled WGS sequence"/>
</dbReference>
<evidence type="ECO:0000313" key="10">
    <source>
        <dbReference type="Proteomes" id="UP001434883"/>
    </source>
</evidence>
<protein>
    <recommendedName>
        <fullName evidence="4">PAX-interacting protein 1</fullName>
    </recommendedName>
    <alternativeName>
        <fullName evidence="5">PAX transactivation activation domain-interacting protein</fullName>
    </alternativeName>
</protein>
<dbReference type="InterPro" id="IPR001357">
    <property type="entry name" value="BRCT_dom"/>
</dbReference>
<organism evidence="9 10">
    <name type="scientific">Xenoophorus captivus</name>
    <dbReference type="NCBI Taxonomy" id="1517983"/>
    <lineage>
        <taxon>Eukaryota</taxon>
        <taxon>Metazoa</taxon>
        <taxon>Chordata</taxon>
        <taxon>Craniata</taxon>
        <taxon>Vertebrata</taxon>
        <taxon>Euteleostomi</taxon>
        <taxon>Actinopterygii</taxon>
        <taxon>Neopterygii</taxon>
        <taxon>Teleostei</taxon>
        <taxon>Neoteleostei</taxon>
        <taxon>Acanthomorphata</taxon>
        <taxon>Ovalentaria</taxon>
        <taxon>Atherinomorphae</taxon>
        <taxon>Cyprinodontiformes</taxon>
        <taxon>Goodeidae</taxon>
        <taxon>Xenoophorus</taxon>
    </lineage>
</organism>
<feature type="region of interest" description="Disordered" evidence="6">
    <location>
        <begin position="37"/>
        <end position="63"/>
    </location>
</feature>
<dbReference type="SUPFAM" id="SSF52113">
    <property type="entry name" value="BRCT domain"/>
    <property type="match status" value="1"/>
</dbReference>
<evidence type="ECO:0000259" key="8">
    <source>
        <dbReference type="PROSITE" id="PS50172"/>
    </source>
</evidence>
<dbReference type="Gene3D" id="3.40.50.10190">
    <property type="entry name" value="BRCT domain"/>
    <property type="match status" value="2"/>
</dbReference>
<evidence type="ECO:0000256" key="7">
    <source>
        <dbReference type="SAM" id="SignalP"/>
    </source>
</evidence>
<feature type="domain" description="BRCT" evidence="8">
    <location>
        <begin position="63"/>
        <end position="144"/>
    </location>
</feature>
<dbReference type="PANTHER" id="PTHR23196:SF1">
    <property type="entry name" value="PAX-INTERACTING PROTEIN 1"/>
    <property type="match status" value="1"/>
</dbReference>
<feature type="signal peptide" evidence="7">
    <location>
        <begin position="1"/>
        <end position="18"/>
    </location>
</feature>
<gene>
    <name evidence="9" type="primary">PAXIP1_1</name>
    <name evidence="9" type="ORF">XENOCAPTIV_017090</name>
</gene>
<dbReference type="InterPro" id="IPR051579">
    <property type="entry name" value="DDR_Transcriptional_Reg"/>
</dbReference>
<dbReference type="InterPro" id="IPR036420">
    <property type="entry name" value="BRCT_dom_sf"/>
</dbReference>
<proteinExistence type="predicted"/>
<name>A0ABV0QT35_9TELE</name>
<evidence type="ECO:0000256" key="5">
    <source>
        <dbReference type="ARBA" id="ARBA00030146"/>
    </source>
</evidence>
<dbReference type="SMART" id="SM00292">
    <property type="entry name" value="BRCT"/>
    <property type="match status" value="1"/>
</dbReference>
<keyword evidence="10" id="KW-1185">Reference proteome</keyword>
<keyword evidence="2" id="KW-0227">DNA damage</keyword>
<dbReference type="CDD" id="cd17712">
    <property type="entry name" value="BRCT_PAXIP1_rpt5"/>
    <property type="match status" value="1"/>
</dbReference>
<dbReference type="PROSITE" id="PS50172">
    <property type="entry name" value="BRCT"/>
    <property type="match status" value="1"/>
</dbReference>
<reference evidence="9 10" key="1">
    <citation type="submission" date="2021-06" db="EMBL/GenBank/DDBJ databases">
        <authorList>
            <person name="Palmer J.M."/>
        </authorList>
    </citation>
    <scope>NUCLEOTIDE SEQUENCE [LARGE SCALE GENOMIC DNA]</scope>
    <source>
        <strain evidence="9 10">XC_2019</strain>
        <tissue evidence="9">Muscle</tissue>
    </source>
</reference>